<organism evidence="3 4">
    <name type="scientific">Blepharisma stoltei</name>
    <dbReference type="NCBI Taxonomy" id="1481888"/>
    <lineage>
        <taxon>Eukaryota</taxon>
        <taxon>Sar</taxon>
        <taxon>Alveolata</taxon>
        <taxon>Ciliophora</taxon>
        <taxon>Postciliodesmatophora</taxon>
        <taxon>Heterotrichea</taxon>
        <taxon>Heterotrichida</taxon>
        <taxon>Blepharismidae</taxon>
        <taxon>Blepharisma</taxon>
    </lineage>
</organism>
<dbReference type="GO" id="GO:0005737">
    <property type="term" value="C:cytoplasm"/>
    <property type="evidence" value="ECO:0007669"/>
    <property type="project" value="TreeGrafter"/>
</dbReference>
<dbReference type="InterPro" id="IPR035991">
    <property type="entry name" value="Casein_kinase_II_beta-like"/>
</dbReference>
<evidence type="ECO:0000313" key="4">
    <source>
        <dbReference type="Proteomes" id="UP001162131"/>
    </source>
</evidence>
<dbReference type="GO" id="GO:0005956">
    <property type="term" value="C:protein kinase CK2 complex"/>
    <property type="evidence" value="ECO:0007669"/>
    <property type="project" value="UniProtKB-UniRule"/>
</dbReference>
<dbReference type="Gene3D" id="1.10.1820.10">
    <property type="entry name" value="protein kinase ck2 holoenzyme, chain C, domain 1"/>
    <property type="match status" value="1"/>
</dbReference>
<comment type="subunit">
    <text evidence="2">Tetramer of two alpha and two beta subunits.</text>
</comment>
<gene>
    <name evidence="3" type="ORF">BSTOLATCC_MIC44241</name>
</gene>
<evidence type="ECO:0000313" key="3">
    <source>
        <dbReference type="EMBL" id="CAG9327610.1"/>
    </source>
</evidence>
<reference evidence="3" key="1">
    <citation type="submission" date="2021-09" db="EMBL/GenBank/DDBJ databases">
        <authorList>
            <consortium name="AG Swart"/>
            <person name="Singh M."/>
            <person name="Singh A."/>
            <person name="Seah K."/>
            <person name="Emmerich C."/>
        </authorList>
    </citation>
    <scope>NUCLEOTIDE SEQUENCE</scope>
    <source>
        <strain evidence="3">ATCC30299</strain>
    </source>
</reference>
<comment type="caution">
    <text evidence="3">The sequence shown here is derived from an EMBL/GenBank/DDBJ whole genome shotgun (WGS) entry which is preliminary data.</text>
</comment>
<sequence length="228" mass="26501">MEERGSDGTPYEEELTSDGWIQWFCSLEGHEFFAEVDEDFIRDGFNLYGLATRVPHYREALEMILSPGTPDDDDLQDERFLELYQEATDIYGLIHARYILSPRGLAVMREKYLSGKFGTCPRVMCERSNVIPVGMSDILKTSRVKIFCPRCQEAYIPKHKYADVDGAYFGTSFPHILLESYSDFYVLPLATEYIPKIYGFKIYKHKGSKYYQNQKEGQKCDDRKINIQ</sequence>
<dbReference type="Proteomes" id="UP001162131">
    <property type="component" value="Unassembled WGS sequence"/>
</dbReference>
<dbReference type="InterPro" id="IPR000704">
    <property type="entry name" value="Casein_kinase_II_reg-sub"/>
</dbReference>
<dbReference type="PANTHER" id="PTHR11740">
    <property type="entry name" value="CASEIN KINASE II SUBUNIT BETA"/>
    <property type="match status" value="1"/>
</dbReference>
<dbReference type="FunFam" id="2.20.25.20:FF:000001">
    <property type="entry name" value="Casein kinase II subunit beta"/>
    <property type="match status" value="1"/>
</dbReference>
<dbReference type="PRINTS" id="PR00472">
    <property type="entry name" value="CASNKINASEII"/>
</dbReference>
<name>A0AAU9JL29_9CILI</name>
<accession>A0AAU9JL29</accession>
<dbReference type="AlphaFoldDB" id="A0AAU9JL29"/>
<dbReference type="PANTHER" id="PTHR11740:SF0">
    <property type="entry name" value="CASEIN KINASE II SUBUNIT BETA"/>
    <property type="match status" value="1"/>
</dbReference>
<dbReference type="SUPFAM" id="SSF57798">
    <property type="entry name" value="Casein kinase II beta subunit"/>
    <property type="match status" value="1"/>
</dbReference>
<dbReference type="Pfam" id="PF01214">
    <property type="entry name" value="CK_II_beta"/>
    <property type="match status" value="1"/>
</dbReference>
<proteinExistence type="inferred from homology"/>
<dbReference type="EMBL" id="CAJZBQ010000044">
    <property type="protein sequence ID" value="CAG9327610.1"/>
    <property type="molecule type" value="Genomic_DNA"/>
</dbReference>
<evidence type="ECO:0000256" key="2">
    <source>
        <dbReference type="RuleBase" id="RU361268"/>
    </source>
</evidence>
<protein>
    <recommendedName>
        <fullName evidence="2">Casein kinase II subunit beta</fullName>
        <shortName evidence="2">CK II beta</shortName>
    </recommendedName>
</protein>
<dbReference type="InterPro" id="IPR016149">
    <property type="entry name" value="Casein_kin_II_reg-sub_N"/>
</dbReference>
<comment type="similarity">
    <text evidence="1 2">Belongs to the casein kinase 2 subunit beta family.</text>
</comment>
<evidence type="ECO:0000256" key="1">
    <source>
        <dbReference type="ARBA" id="ARBA00006941"/>
    </source>
</evidence>
<dbReference type="FunFam" id="1.10.1820.10:FF:000012">
    <property type="entry name" value="Casein kinase II subunit beta"/>
    <property type="match status" value="1"/>
</dbReference>
<dbReference type="SMART" id="SM01085">
    <property type="entry name" value="CK_II_beta"/>
    <property type="match status" value="1"/>
</dbReference>
<dbReference type="Gene3D" id="2.20.25.20">
    <property type="match status" value="1"/>
</dbReference>
<dbReference type="PROSITE" id="PS01101">
    <property type="entry name" value="CK2_BETA"/>
    <property type="match status" value="1"/>
</dbReference>
<dbReference type="GO" id="GO:0019887">
    <property type="term" value="F:protein kinase regulator activity"/>
    <property type="evidence" value="ECO:0007669"/>
    <property type="project" value="InterPro"/>
</dbReference>
<keyword evidence="4" id="KW-1185">Reference proteome</keyword>